<proteinExistence type="predicted"/>
<accession>A0AAV6X4L4</accession>
<comment type="caution">
    <text evidence="6">The sequence shown here is derived from an EMBL/GenBank/DDBJ whole genome shotgun (WGS) entry which is preliminary data.</text>
</comment>
<feature type="domain" description="VQ" evidence="5">
    <location>
        <begin position="7"/>
        <end position="27"/>
    </location>
</feature>
<evidence type="ECO:0000313" key="6">
    <source>
        <dbReference type="EMBL" id="KAG8375397.1"/>
    </source>
</evidence>
<reference evidence="6" key="1">
    <citation type="submission" date="2019-10" db="EMBL/GenBank/DDBJ databases">
        <authorList>
            <person name="Zhang R."/>
            <person name="Pan Y."/>
            <person name="Wang J."/>
            <person name="Ma R."/>
            <person name="Yu S."/>
        </authorList>
    </citation>
    <scope>NUCLEOTIDE SEQUENCE</scope>
    <source>
        <strain evidence="6">LA-IB0</strain>
        <tissue evidence="6">Leaf</tissue>
    </source>
</reference>
<dbReference type="AlphaFoldDB" id="A0AAV6X4L4"/>
<evidence type="ECO:0000256" key="3">
    <source>
        <dbReference type="ARBA" id="ARBA00023242"/>
    </source>
</evidence>
<evidence type="ECO:0000313" key="7">
    <source>
        <dbReference type="Proteomes" id="UP000826271"/>
    </source>
</evidence>
<keyword evidence="7" id="KW-1185">Reference proteome</keyword>
<dbReference type="GO" id="GO:0005634">
    <property type="term" value="C:nucleus"/>
    <property type="evidence" value="ECO:0007669"/>
    <property type="project" value="UniProtKB-SubCell"/>
</dbReference>
<dbReference type="PANTHER" id="PTHR33402:SF3">
    <property type="entry name" value="VQ DOMAIN-CONTAINING PROTEIN"/>
    <property type="match status" value="1"/>
</dbReference>
<dbReference type="PANTHER" id="PTHR33402">
    <property type="entry name" value="VQ MOTIF-CONTAINING PROTEIN 11-LIKE"/>
    <property type="match status" value="1"/>
</dbReference>
<dbReference type="InterPro" id="IPR039611">
    <property type="entry name" value="VQ_4/11/13/19/31/33"/>
</dbReference>
<dbReference type="InterPro" id="IPR008889">
    <property type="entry name" value="VQ"/>
</dbReference>
<sequence>MVPNSQTFIQADAATFREVVQKLTGAPQRLRPMSTAITKRSPSFKLQERRKHAVRDLEIIKLAAVNSSPVESPATPMGGDSVRAGTESPVPLSDEEEMIRDISEKGFYLHASPPWKAEERPPVLLTFPLARLGSFDDRPLVAWPQSH</sequence>
<feature type="region of interest" description="Disordered" evidence="4">
    <location>
        <begin position="68"/>
        <end position="93"/>
    </location>
</feature>
<evidence type="ECO:0000256" key="2">
    <source>
        <dbReference type="ARBA" id="ARBA00022553"/>
    </source>
</evidence>
<protein>
    <recommendedName>
        <fullName evidence="5">VQ domain-containing protein</fullName>
    </recommendedName>
</protein>
<evidence type="ECO:0000256" key="1">
    <source>
        <dbReference type="ARBA" id="ARBA00004123"/>
    </source>
</evidence>
<gene>
    <name evidence="6" type="ORF">BUALT_Bualt10G0095900</name>
</gene>
<dbReference type="Pfam" id="PF05678">
    <property type="entry name" value="VQ"/>
    <property type="match status" value="1"/>
</dbReference>
<keyword evidence="2" id="KW-0597">Phosphoprotein</keyword>
<organism evidence="6 7">
    <name type="scientific">Buddleja alternifolia</name>
    <dbReference type="NCBI Taxonomy" id="168488"/>
    <lineage>
        <taxon>Eukaryota</taxon>
        <taxon>Viridiplantae</taxon>
        <taxon>Streptophyta</taxon>
        <taxon>Embryophyta</taxon>
        <taxon>Tracheophyta</taxon>
        <taxon>Spermatophyta</taxon>
        <taxon>Magnoliopsida</taxon>
        <taxon>eudicotyledons</taxon>
        <taxon>Gunneridae</taxon>
        <taxon>Pentapetalae</taxon>
        <taxon>asterids</taxon>
        <taxon>lamiids</taxon>
        <taxon>Lamiales</taxon>
        <taxon>Scrophulariaceae</taxon>
        <taxon>Buddlejeae</taxon>
        <taxon>Buddleja</taxon>
    </lineage>
</organism>
<dbReference type="EMBL" id="WHWC01000010">
    <property type="protein sequence ID" value="KAG8375397.1"/>
    <property type="molecule type" value="Genomic_DNA"/>
</dbReference>
<evidence type="ECO:0000256" key="4">
    <source>
        <dbReference type="SAM" id="MobiDB-lite"/>
    </source>
</evidence>
<dbReference type="Proteomes" id="UP000826271">
    <property type="component" value="Unassembled WGS sequence"/>
</dbReference>
<name>A0AAV6X4L4_9LAMI</name>
<comment type="subcellular location">
    <subcellularLocation>
        <location evidence="1">Nucleus</location>
    </subcellularLocation>
</comment>
<keyword evidence="3" id="KW-0539">Nucleus</keyword>
<evidence type="ECO:0000259" key="5">
    <source>
        <dbReference type="Pfam" id="PF05678"/>
    </source>
</evidence>